<reference evidence="2 3" key="1">
    <citation type="submission" date="2019-05" db="EMBL/GenBank/DDBJ databases">
        <title>Another draft genome of Portunus trituberculatus and its Hox gene families provides insights of decapod evolution.</title>
        <authorList>
            <person name="Jeong J.-H."/>
            <person name="Song I."/>
            <person name="Kim S."/>
            <person name="Choi T."/>
            <person name="Kim D."/>
            <person name="Ryu S."/>
            <person name="Kim W."/>
        </authorList>
    </citation>
    <scope>NUCLEOTIDE SEQUENCE [LARGE SCALE GENOMIC DNA]</scope>
    <source>
        <tissue evidence="2">Muscle</tissue>
    </source>
</reference>
<comment type="caution">
    <text evidence="2">The sequence shown here is derived from an EMBL/GenBank/DDBJ whole genome shotgun (WGS) entry which is preliminary data.</text>
</comment>
<evidence type="ECO:0000313" key="2">
    <source>
        <dbReference type="EMBL" id="MPC80970.1"/>
    </source>
</evidence>
<sequence>MSEEVNEEGGGRGGDDGCGEVGSIMVLVVVVVAVVRSRDGRVFVAICKREGGDLGMGVMGVIPSRLMSESARHAAGLTRGKIKDRLDSCREQLSMGWCTPAAADPARAAPSLSQPPPSPPVDHGSPCSNEA</sequence>
<accession>A0A5B7I8X8</accession>
<protein>
    <submittedName>
        <fullName evidence="2">Uncharacterized protein</fullName>
    </submittedName>
</protein>
<gene>
    <name evidence="2" type="ORF">E2C01_075570</name>
</gene>
<proteinExistence type="predicted"/>
<feature type="region of interest" description="Disordered" evidence="1">
    <location>
        <begin position="103"/>
        <end position="131"/>
    </location>
</feature>
<feature type="compositionally biased region" description="Low complexity" evidence="1">
    <location>
        <begin position="103"/>
        <end position="112"/>
    </location>
</feature>
<dbReference type="AlphaFoldDB" id="A0A5B7I8X8"/>
<dbReference type="EMBL" id="VSRR010055568">
    <property type="protein sequence ID" value="MPC80970.1"/>
    <property type="molecule type" value="Genomic_DNA"/>
</dbReference>
<keyword evidence="3" id="KW-1185">Reference proteome</keyword>
<evidence type="ECO:0000313" key="3">
    <source>
        <dbReference type="Proteomes" id="UP000324222"/>
    </source>
</evidence>
<dbReference type="Proteomes" id="UP000324222">
    <property type="component" value="Unassembled WGS sequence"/>
</dbReference>
<evidence type="ECO:0000256" key="1">
    <source>
        <dbReference type="SAM" id="MobiDB-lite"/>
    </source>
</evidence>
<name>A0A5B7I8X8_PORTR</name>
<organism evidence="2 3">
    <name type="scientific">Portunus trituberculatus</name>
    <name type="common">Swimming crab</name>
    <name type="synonym">Neptunus trituberculatus</name>
    <dbReference type="NCBI Taxonomy" id="210409"/>
    <lineage>
        <taxon>Eukaryota</taxon>
        <taxon>Metazoa</taxon>
        <taxon>Ecdysozoa</taxon>
        <taxon>Arthropoda</taxon>
        <taxon>Crustacea</taxon>
        <taxon>Multicrustacea</taxon>
        <taxon>Malacostraca</taxon>
        <taxon>Eumalacostraca</taxon>
        <taxon>Eucarida</taxon>
        <taxon>Decapoda</taxon>
        <taxon>Pleocyemata</taxon>
        <taxon>Brachyura</taxon>
        <taxon>Eubrachyura</taxon>
        <taxon>Portunoidea</taxon>
        <taxon>Portunidae</taxon>
        <taxon>Portuninae</taxon>
        <taxon>Portunus</taxon>
    </lineage>
</organism>